<dbReference type="Gene3D" id="1.10.10.60">
    <property type="entry name" value="Homeodomain-like"/>
    <property type="match status" value="2"/>
</dbReference>
<feature type="domain" description="HTH tetR-type" evidence="5">
    <location>
        <begin position="17"/>
        <end position="77"/>
    </location>
</feature>
<dbReference type="PANTHER" id="PTHR30055:SF234">
    <property type="entry name" value="HTH-TYPE TRANSCRIPTIONAL REGULATOR BETI"/>
    <property type="match status" value="1"/>
</dbReference>
<sequence>MTRPLSGSAPRTRLPTAQRRAQLADAAGRLFRLRGFHQVSMADVAGAVGITAPALYRHYADKQELLAAAVGGALDVVEEALARAPEVPLDAFLDVMAGAAVAEHDLWVLLQRELRHVDADRRAALDRRFGALARRFTAAIARDRPALTGTQARFCATGALAVLASPSTHRREPDPARHGAVLAAAALAASRARWATGGRSDAPARPAPGGRSEQLLDTAVGLFAARGYQAVSLDDIAAELGMAGPSIYHWYPTKADLLVAAFSAAGDRLTARHTSPADLDDLDDLVAGYVELGLADRLLFAVYVLEAKNLPPEAARRVRQALAADVTAWLVALSRARPELPADQALVLVHAARAVVQDVVRLGRWHEHPDTPTALRATVQAVLDTPVVDR</sequence>
<organism evidence="6 7">
    <name type="scientific">Klenkia soli</name>
    <dbReference type="NCBI Taxonomy" id="1052260"/>
    <lineage>
        <taxon>Bacteria</taxon>
        <taxon>Bacillati</taxon>
        <taxon>Actinomycetota</taxon>
        <taxon>Actinomycetes</taxon>
        <taxon>Geodermatophilales</taxon>
        <taxon>Geodermatophilaceae</taxon>
        <taxon>Klenkia</taxon>
    </lineage>
</organism>
<protein>
    <submittedName>
        <fullName evidence="6">Transcriptional regulator, TetR family</fullName>
    </submittedName>
</protein>
<evidence type="ECO:0000256" key="3">
    <source>
        <dbReference type="ARBA" id="ARBA00023163"/>
    </source>
</evidence>
<gene>
    <name evidence="6" type="ORF">SAMN05660199_03874</name>
</gene>
<evidence type="ECO:0000313" key="7">
    <source>
        <dbReference type="Proteomes" id="UP000199088"/>
    </source>
</evidence>
<evidence type="ECO:0000256" key="2">
    <source>
        <dbReference type="ARBA" id="ARBA00023125"/>
    </source>
</evidence>
<dbReference type="AlphaFoldDB" id="A0A1H0SKV4"/>
<dbReference type="InterPro" id="IPR001647">
    <property type="entry name" value="HTH_TetR"/>
</dbReference>
<dbReference type="InterPro" id="IPR050109">
    <property type="entry name" value="HTH-type_TetR-like_transc_reg"/>
</dbReference>
<keyword evidence="2 4" id="KW-0238">DNA-binding</keyword>
<dbReference type="Gene3D" id="1.10.357.10">
    <property type="entry name" value="Tetracycline Repressor, domain 2"/>
    <property type="match status" value="2"/>
</dbReference>
<evidence type="ECO:0000259" key="5">
    <source>
        <dbReference type="PROSITE" id="PS50977"/>
    </source>
</evidence>
<name>A0A1H0SKV4_9ACTN</name>
<evidence type="ECO:0000313" key="6">
    <source>
        <dbReference type="EMBL" id="SDP42159.1"/>
    </source>
</evidence>
<dbReference type="STRING" id="1052260.SAMN05660199_03874"/>
<dbReference type="PROSITE" id="PS50977">
    <property type="entry name" value="HTH_TETR_2"/>
    <property type="match status" value="2"/>
</dbReference>
<feature type="domain" description="HTH tetR-type" evidence="5">
    <location>
        <begin position="209"/>
        <end position="269"/>
    </location>
</feature>
<evidence type="ECO:0000256" key="4">
    <source>
        <dbReference type="PROSITE-ProRule" id="PRU00335"/>
    </source>
</evidence>
<dbReference type="PRINTS" id="PR00455">
    <property type="entry name" value="HTHTETR"/>
</dbReference>
<keyword evidence="3" id="KW-0804">Transcription</keyword>
<dbReference type="PANTHER" id="PTHR30055">
    <property type="entry name" value="HTH-TYPE TRANSCRIPTIONAL REGULATOR RUTR"/>
    <property type="match status" value="1"/>
</dbReference>
<proteinExistence type="predicted"/>
<feature type="DNA-binding region" description="H-T-H motif" evidence="4">
    <location>
        <begin position="232"/>
        <end position="251"/>
    </location>
</feature>
<dbReference type="GO" id="GO:0000976">
    <property type="term" value="F:transcription cis-regulatory region binding"/>
    <property type="evidence" value="ECO:0007669"/>
    <property type="project" value="TreeGrafter"/>
</dbReference>
<dbReference type="GO" id="GO:0003700">
    <property type="term" value="F:DNA-binding transcription factor activity"/>
    <property type="evidence" value="ECO:0007669"/>
    <property type="project" value="TreeGrafter"/>
</dbReference>
<dbReference type="Proteomes" id="UP000199088">
    <property type="component" value="Unassembled WGS sequence"/>
</dbReference>
<keyword evidence="1" id="KW-0805">Transcription regulation</keyword>
<accession>A0A1H0SKV4</accession>
<reference evidence="7" key="1">
    <citation type="submission" date="2016-10" db="EMBL/GenBank/DDBJ databases">
        <authorList>
            <person name="Varghese N."/>
            <person name="Submissions S."/>
        </authorList>
    </citation>
    <scope>NUCLEOTIDE SEQUENCE [LARGE SCALE GENOMIC DNA]</scope>
    <source>
        <strain evidence="7">DSM 45843</strain>
    </source>
</reference>
<keyword evidence="7" id="KW-1185">Reference proteome</keyword>
<evidence type="ECO:0000256" key="1">
    <source>
        <dbReference type="ARBA" id="ARBA00023015"/>
    </source>
</evidence>
<dbReference type="InterPro" id="IPR009057">
    <property type="entry name" value="Homeodomain-like_sf"/>
</dbReference>
<dbReference type="SUPFAM" id="SSF46689">
    <property type="entry name" value="Homeodomain-like"/>
    <property type="match status" value="2"/>
</dbReference>
<dbReference type="Pfam" id="PF00440">
    <property type="entry name" value="TetR_N"/>
    <property type="match status" value="2"/>
</dbReference>
<dbReference type="RefSeq" id="WP_165617667.1">
    <property type="nucleotide sequence ID" value="NZ_FNIR01000013.1"/>
</dbReference>
<dbReference type="EMBL" id="FNIR01000013">
    <property type="protein sequence ID" value="SDP42159.1"/>
    <property type="molecule type" value="Genomic_DNA"/>
</dbReference>
<feature type="DNA-binding region" description="H-T-H motif" evidence="4">
    <location>
        <begin position="40"/>
        <end position="59"/>
    </location>
</feature>